<comment type="caution">
    <text evidence="11">The sequence shown here is derived from an EMBL/GenBank/DDBJ whole genome shotgun (WGS) entry which is preliminary data.</text>
</comment>
<feature type="transmembrane region" description="Helical" evidence="9">
    <location>
        <begin position="509"/>
        <end position="535"/>
    </location>
</feature>
<dbReference type="Gene3D" id="3.40.50.300">
    <property type="entry name" value="P-loop containing nucleotide triphosphate hydrolases"/>
    <property type="match status" value="2"/>
</dbReference>
<gene>
    <name evidence="11" type="ORF">SEMRO_2259_G321130.1</name>
</gene>
<feature type="region of interest" description="Disordered" evidence="8">
    <location>
        <begin position="1"/>
        <end position="36"/>
    </location>
</feature>
<feature type="transmembrane region" description="Helical" evidence="9">
    <location>
        <begin position="673"/>
        <end position="694"/>
    </location>
</feature>
<proteinExistence type="predicted"/>
<protein>
    <submittedName>
        <fullName evidence="11">Pleiotropic ABC efflux transporter of multiple drugs CDR1</fullName>
    </submittedName>
</protein>
<dbReference type="PROSITE" id="PS00211">
    <property type="entry name" value="ABC_TRANSPORTER_1"/>
    <property type="match status" value="1"/>
</dbReference>
<feature type="transmembrane region" description="Helical" evidence="9">
    <location>
        <begin position="1532"/>
        <end position="1553"/>
    </location>
</feature>
<dbReference type="InterPro" id="IPR017871">
    <property type="entry name" value="ABC_transporter-like_CS"/>
</dbReference>
<dbReference type="GO" id="GO:0016887">
    <property type="term" value="F:ATP hydrolysis activity"/>
    <property type="evidence" value="ECO:0007669"/>
    <property type="project" value="InterPro"/>
</dbReference>
<dbReference type="Pfam" id="PF19055">
    <property type="entry name" value="ABC2_membrane_7"/>
    <property type="match status" value="1"/>
</dbReference>
<keyword evidence="7 9" id="KW-0472">Membrane</keyword>
<dbReference type="Proteomes" id="UP001153069">
    <property type="component" value="Unassembled WGS sequence"/>
</dbReference>
<feature type="transmembrane region" description="Helical" evidence="9">
    <location>
        <begin position="1219"/>
        <end position="1240"/>
    </location>
</feature>
<organism evidence="11 12">
    <name type="scientific">Seminavis robusta</name>
    <dbReference type="NCBI Taxonomy" id="568900"/>
    <lineage>
        <taxon>Eukaryota</taxon>
        <taxon>Sar</taxon>
        <taxon>Stramenopiles</taxon>
        <taxon>Ochrophyta</taxon>
        <taxon>Bacillariophyta</taxon>
        <taxon>Bacillariophyceae</taxon>
        <taxon>Bacillariophycidae</taxon>
        <taxon>Naviculales</taxon>
        <taxon>Naviculaceae</taxon>
        <taxon>Seminavis</taxon>
    </lineage>
</organism>
<evidence type="ECO:0000259" key="10">
    <source>
        <dbReference type="PROSITE" id="PS50893"/>
    </source>
</evidence>
<reference evidence="11" key="1">
    <citation type="submission" date="2020-06" db="EMBL/GenBank/DDBJ databases">
        <authorList>
            <consortium name="Plant Systems Biology data submission"/>
        </authorList>
    </citation>
    <scope>NUCLEOTIDE SEQUENCE</scope>
    <source>
        <strain evidence="11">D6</strain>
    </source>
</reference>
<comment type="subcellular location">
    <subcellularLocation>
        <location evidence="1">Membrane</location>
        <topology evidence="1">Multi-pass membrane protein</topology>
    </subcellularLocation>
</comment>
<evidence type="ECO:0000313" key="12">
    <source>
        <dbReference type="Proteomes" id="UP001153069"/>
    </source>
</evidence>
<dbReference type="GO" id="GO:0140359">
    <property type="term" value="F:ABC-type transporter activity"/>
    <property type="evidence" value="ECO:0007669"/>
    <property type="project" value="InterPro"/>
</dbReference>
<feature type="transmembrane region" description="Helical" evidence="9">
    <location>
        <begin position="435"/>
        <end position="456"/>
    </location>
</feature>
<feature type="transmembrane region" description="Helical" evidence="9">
    <location>
        <begin position="1247"/>
        <end position="1267"/>
    </location>
</feature>
<evidence type="ECO:0000256" key="8">
    <source>
        <dbReference type="SAM" id="MobiDB-lite"/>
    </source>
</evidence>
<accession>A0A9N8EXG2</accession>
<name>A0A9N8EXG2_9STRA</name>
<feature type="transmembrane region" description="Helical" evidence="9">
    <location>
        <begin position="468"/>
        <end position="488"/>
    </location>
</feature>
<dbReference type="PROSITE" id="PS50893">
    <property type="entry name" value="ABC_TRANSPORTER_2"/>
    <property type="match status" value="2"/>
</dbReference>
<dbReference type="InterPro" id="IPR003439">
    <property type="entry name" value="ABC_transporter-like_ATP-bd"/>
</dbReference>
<dbReference type="GO" id="GO:0005524">
    <property type="term" value="F:ATP binding"/>
    <property type="evidence" value="ECO:0007669"/>
    <property type="project" value="UniProtKB-KW"/>
</dbReference>
<dbReference type="PANTHER" id="PTHR19241">
    <property type="entry name" value="ATP-BINDING CASSETTE TRANSPORTER"/>
    <property type="match status" value="1"/>
</dbReference>
<dbReference type="SMART" id="SM00382">
    <property type="entry name" value="AAA"/>
    <property type="match status" value="1"/>
</dbReference>
<dbReference type="SUPFAM" id="SSF52540">
    <property type="entry name" value="P-loop containing nucleoside triphosphate hydrolases"/>
    <property type="match status" value="2"/>
</dbReference>
<dbReference type="InterPro" id="IPR027417">
    <property type="entry name" value="P-loop_NTPase"/>
</dbReference>
<evidence type="ECO:0000256" key="5">
    <source>
        <dbReference type="ARBA" id="ARBA00022840"/>
    </source>
</evidence>
<feature type="transmembrane region" description="Helical" evidence="9">
    <location>
        <begin position="547"/>
        <end position="568"/>
    </location>
</feature>
<feature type="domain" description="ABC transporter" evidence="10">
    <location>
        <begin position="92"/>
        <end position="341"/>
    </location>
</feature>
<evidence type="ECO:0000256" key="3">
    <source>
        <dbReference type="ARBA" id="ARBA00022692"/>
    </source>
</evidence>
<keyword evidence="12" id="KW-1185">Reference proteome</keyword>
<evidence type="ECO:0000256" key="2">
    <source>
        <dbReference type="ARBA" id="ARBA00022448"/>
    </source>
</evidence>
<dbReference type="InterPro" id="IPR013525">
    <property type="entry name" value="ABC2_TM"/>
</dbReference>
<evidence type="ECO:0000256" key="4">
    <source>
        <dbReference type="ARBA" id="ARBA00022741"/>
    </source>
</evidence>
<keyword evidence="4" id="KW-0547">Nucleotide-binding</keyword>
<dbReference type="OrthoDB" id="46162at2759"/>
<keyword evidence="3 9" id="KW-0812">Transmembrane</keyword>
<dbReference type="InterPro" id="IPR043926">
    <property type="entry name" value="ABCG_dom"/>
</dbReference>
<keyword evidence="5" id="KW-0067">ATP-binding</keyword>
<dbReference type="Pfam" id="PF01061">
    <property type="entry name" value="ABC2_membrane"/>
    <property type="match status" value="2"/>
</dbReference>
<sequence>MESEGGDNGVEAPLITTDGTPNDDGGETEAPKKKDRGVFERNLSRASVKAYVQTLSPFTITFQDLSVYVPREKGFCPGLTSCPCLHQPLSYYAMETFGWAVSKVSPYYALQEATGFVRSGEMVLVLSPDTQYASALIQTLTGRLSDKYSVTGSIRVNGTAIPTSVLQGWRRIAAHVSADDSTHSPVLTVRETLRFAAECTRPADETAQKIDDVVDEVLEILDLTSAADTVVGDENLRGISGGQKRRVTVGEMLVANGTRFLGLENITDGLSSQDSFNIVEELKGACRSFQSAAVISLNQPSDEIVELFDNLLVLNHAGELTYFGPPTDRETLQQIFSSNDTDGGAAADAGGMSICDVCLNPMMDEEQSEAIRERYLESPQHETLVQRLKGMHNRKFHAVSIEDLLPKTKYASGMGHNFKILGKRRAILIMRNPSTYLRIVVAVFFGVVVGSLFSVLKQDLGSSLARTAYMFQMQFLVLLLSTGVTVPQNIRDRITYFKHRSSEFYSSRVFYVCQILYEIPLSIVEAILISVTSYFWVDMNPKPERFFYFMGIMMAMECVGLALGRLFCSISRTQVVAKSVVSVATLLFSTVSGFMPKYGQIPAIFKWISWLSPPAYGFEALAINEYVGRELSFATISRGDGLDTEVGTLPGESWLDTLQLPRVAWTDYQGIKIFNIIMLFILAIVIDIVGLALMERGRRNFFSQIRRPQRFSKSLSFVADKGKGGVPEPLTWPSSLTISDLCYFVPLKRESAPMRCSPLAIFGPLLLGRKKGKADVAKTKERNELQLLTSVSATFKAGRATALMGTSGAGKTTLLDVIAGYKTGGRITGDLLLSGLPKDRQIWQLLSGYAEQNDLLNPYLTILETLKFTASCRLPASMNRAAVIDNVVHLMSLEDWVDYVIGDEKEGEGIPKHVRKRVTIAVQLVMLPKILFLDEPTTGLGTSAANLVMRAIRRSTTEMNLITVATIHQPSKVIWDSFDDLLLLAKGGKVAYMGPMGAKSETVVSYFSQVSTANIAENSNPADYVISAVSSVTPDEAQECFKKSTEHEQLMAKLKEENSMNDQEKQAAMDLMKNTKAEVAKRKSGIRELFILTKRQLITQWRNPAYAVTRIFCSTLLAIYFGILFGADKSTIEGAVLTIGSTFFLVFVLVVPMQAAVVPLIADRAVLYREATSGLYSRWSYAISSLLADIPFHILNCLLMFLGFYFIVGFQLTDDRPAYFILMIFLCNWAFTSIGQVYAVTTPNEEAANGLAGLTTILSVLFMGFLIQYDKMPNYWKWANTADILRYVIQGLTSNELGDNHYKLFPDEPPAPGRGSNSNSNLNNTLFGDLGNVTNLFLFEGGTDLDSGGAANQASTFLNLVAESKPSRNVDWNSSLIGQLGSFIDCGIQNDCFVEPVAVNFMPCFVLDFPRPGPCSSEFDAVVDAIEEGGAGVAQCLLNDNSTSIETSDEFNSLSDAIQDNTLLCLLDVVLPAGVLEDTLTEIGSLIKTVSDIGVVVLNVAEILEKGLPGEVILFVFGWAEFRDGQLVAPYKWWYCMFAVSMFIVGIELVKLFGTRFIIWTKR</sequence>
<evidence type="ECO:0000256" key="6">
    <source>
        <dbReference type="ARBA" id="ARBA00022989"/>
    </source>
</evidence>
<keyword evidence="6 9" id="KW-1133">Transmembrane helix</keyword>
<feature type="transmembrane region" description="Helical" evidence="9">
    <location>
        <begin position="1183"/>
        <end position="1207"/>
    </location>
</feature>
<evidence type="ECO:0000256" key="7">
    <source>
        <dbReference type="ARBA" id="ARBA00023136"/>
    </source>
</evidence>
<dbReference type="GO" id="GO:0016020">
    <property type="term" value="C:membrane"/>
    <property type="evidence" value="ECO:0007669"/>
    <property type="project" value="UniProtKB-SubCell"/>
</dbReference>
<evidence type="ECO:0000313" key="11">
    <source>
        <dbReference type="EMBL" id="CAB9528573.1"/>
    </source>
</evidence>
<feature type="domain" description="ABC transporter" evidence="10">
    <location>
        <begin position="771"/>
        <end position="1012"/>
    </location>
</feature>
<feature type="transmembrane region" description="Helical" evidence="9">
    <location>
        <begin position="1105"/>
        <end position="1127"/>
    </location>
</feature>
<keyword evidence="2" id="KW-0813">Transport</keyword>
<dbReference type="EMBL" id="CAICTM010002257">
    <property type="protein sequence ID" value="CAB9528573.1"/>
    <property type="molecule type" value="Genomic_DNA"/>
</dbReference>
<evidence type="ECO:0000256" key="9">
    <source>
        <dbReference type="SAM" id="Phobius"/>
    </source>
</evidence>
<evidence type="ECO:0000256" key="1">
    <source>
        <dbReference type="ARBA" id="ARBA00004141"/>
    </source>
</evidence>
<dbReference type="InterPro" id="IPR003593">
    <property type="entry name" value="AAA+_ATPase"/>
</dbReference>
<dbReference type="Pfam" id="PF00005">
    <property type="entry name" value="ABC_tran"/>
    <property type="match status" value="2"/>
</dbReference>
<feature type="transmembrane region" description="Helical" evidence="9">
    <location>
        <begin position="1139"/>
        <end position="1162"/>
    </location>
</feature>